<dbReference type="EMBL" id="CP001998">
    <property type="protein sequence ID" value="ADE55014.1"/>
    <property type="molecule type" value="Genomic_DNA"/>
</dbReference>
<dbReference type="KEGG" id="caa:Caka_1996"/>
<reference evidence="1 2" key="1">
    <citation type="journal article" date="2010" name="Stand. Genomic Sci.">
        <title>Complete genome sequence of Coraliomargarita akajimensis type strain (04OKA010-24).</title>
        <authorList>
            <person name="Mavromatis K."/>
            <person name="Abt B."/>
            <person name="Brambilla E."/>
            <person name="Lapidus A."/>
            <person name="Copeland A."/>
            <person name="Deshpande S."/>
            <person name="Nolan M."/>
            <person name="Lucas S."/>
            <person name="Tice H."/>
            <person name="Cheng J.F."/>
            <person name="Han C."/>
            <person name="Detter J.C."/>
            <person name="Woyke T."/>
            <person name="Goodwin L."/>
            <person name="Pitluck S."/>
            <person name="Held B."/>
            <person name="Brettin T."/>
            <person name="Tapia R."/>
            <person name="Ivanova N."/>
            <person name="Mikhailova N."/>
            <person name="Pati A."/>
            <person name="Liolios K."/>
            <person name="Chen A."/>
            <person name="Palaniappan K."/>
            <person name="Land M."/>
            <person name="Hauser L."/>
            <person name="Chang Y.J."/>
            <person name="Jeffries C.D."/>
            <person name="Rohde M."/>
            <person name="Goker M."/>
            <person name="Bristow J."/>
            <person name="Eisen J.A."/>
            <person name="Markowitz V."/>
            <person name="Hugenholtz P."/>
            <person name="Klenk H.P."/>
            <person name="Kyrpides N.C."/>
        </authorList>
    </citation>
    <scope>NUCLEOTIDE SEQUENCE [LARGE SCALE GENOMIC DNA]</scope>
    <source>
        <strain evidence="2">DSM 45221 / IAM 15411 / JCM 23193 / KCTC 12865</strain>
    </source>
</reference>
<keyword evidence="2" id="KW-1185">Reference proteome</keyword>
<dbReference type="HOGENOM" id="CLU_3042390_0_0_0"/>
<gene>
    <name evidence="1" type="ordered locus">Caka_1996</name>
</gene>
<name>D5EKV7_CORAD</name>
<dbReference type="Proteomes" id="UP000000925">
    <property type="component" value="Chromosome"/>
</dbReference>
<organism evidence="1 2">
    <name type="scientific">Coraliomargarita akajimensis (strain DSM 45221 / IAM 15411 / JCM 23193 / KCTC 12865 / 04OKA010-24)</name>
    <dbReference type="NCBI Taxonomy" id="583355"/>
    <lineage>
        <taxon>Bacteria</taxon>
        <taxon>Pseudomonadati</taxon>
        <taxon>Verrucomicrobiota</taxon>
        <taxon>Opitutia</taxon>
        <taxon>Puniceicoccales</taxon>
        <taxon>Coraliomargaritaceae</taxon>
        <taxon>Coraliomargarita</taxon>
    </lineage>
</organism>
<proteinExistence type="predicted"/>
<evidence type="ECO:0000313" key="2">
    <source>
        <dbReference type="Proteomes" id="UP000000925"/>
    </source>
</evidence>
<sequence>MKSRQFLGFIPSCVLKEVRAEDEKECEKILSSSPAAINTLHPLATSHRKQQFHL</sequence>
<dbReference type="AlphaFoldDB" id="D5EKV7"/>
<evidence type="ECO:0000313" key="1">
    <source>
        <dbReference type="EMBL" id="ADE55014.1"/>
    </source>
</evidence>
<accession>D5EKV7</accession>
<protein>
    <submittedName>
        <fullName evidence="1">Uncharacterized protein</fullName>
    </submittedName>
</protein>